<sequence length="442" mass="46240">MSSPPSGRSTPGLPATAAVPPTPPDGPRPLPEPSARRSGGLLPGRPPGRRVLSGRIPGQQGGPVAGRAAAVPLWRRVWPLRRPALSSAVAALALAGSGVLILRLVQRQTGTTGLLVGSGLALLPLPFVLGSLAWLNRTARVPVRHLLFCLAWGACAATTVAILANGWASDFLVAHRGARGETLGAEFATPLIEEVAKGSALLVLLLPLRRHRCRAGRPCGRRCRLLRHRPGTGGPAHFRPAPAGRRRARSSPRTLTAGMVLGGVTACGFAFTENALYLGRAFTADRQARLDAIGLGETPSLRDFDGTVHTFVLRALLSPFAHPLFTALTGLGLALTLTTARRWLARSGAPLGLLLAMGLHGVWNAAAGLGTDGFLLVYGLVMVPCFAALVCFAVWARTRRTRQPTAPGAGPELRGRPGGKWISLSRGPHVESCSPTRGGAAR</sequence>
<reference evidence="3" key="1">
    <citation type="submission" date="2023-02" db="EMBL/GenBank/DDBJ databases">
        <title>Kitasatospora phosalacinea NBRC 14627.</title>
        <authorList>
            <person name="Ichikawa N."/>
            <person name="Sato H."/>
            <person name="Tonouchi N."/>
        </authorList>
    </citation>
    <scope>NUCLEOTIDE SEQUENCE</scope>
    <source>
        <strain evidence="3">NBRC 14627</strain>
    </source>
</reference>
<feature type="compositionally biased region" description="Pro residues" evidence="1">
    <location>
        <begin position="20"/>
        <end position="32"/>
    </location>
</feature>
<dbReference type="Proteomes" id="UP001165041">
    <property type="component" value="Unassembled WGS sequence"/>
</dbReference>
<dbReference type="RefSeq" id="WP_285738830.1">
    <property type="nucleotide sequence ID" value="NZ_BSSA01000023.1"/>
</dbReference>
<organism evidence="3 4">
    <name type="scientific">Kitasatospora phosalacinea</name>
    <dbReference type="NCBI Taxonomy" id="2065"/>
    <lineage>
        <taxon>Bacteria</taxon>
        <taxon>Bacillati</taxon>
        <taxon>Actinomycetota</taxon>
        <taxon>Actinomycetes</taxon>
        <taxon>Kitasatosporales</taxon>
        <taxon>Streptomycetaceae</taxon>
        <taxon>Kitasatospora</taxon>
    </lineage>
</organism>
<protein>
    <submittedName>
        <fullName evidence="3">Uncharacterized protein</fullName>
    </submittedName>
</protein>
<feature type="region of interest" description="Disordered" evidence="1">
    <location>
        <begin position="1"/>
        <end position="65"/>
    </location>
</feature>
<feature type="transmembrane region" description="Helical" evidence="2">
    <location>
        <begin position="147"/>
        <end position="167"/>
    </location>
</feature>
<evidence type="ECO:0000313" key="4">
    <source>
        <dbReference type="Proteomes" id="UP001165041"/>
    </source>
</evidence>
<feature type="compositionally biased region" description="Low complexity" evidence="1">
    <location>
        <begin position="49"/>
        <end position="58"/>
    </location>
</feature>
<dbReference type="Pfam" id="PF13367">
    <property type="entry name" value="PrsW-protease"/>
    <property type="match status" value="1"/>
</dbReference>
<feature type="transmembrane region" description="Helical" evidence="2">
    <location>
        <begin position="254"/>
        <end position="272"/>
    </location>
</feature>
<feature type="transmembrane region" description="Helical" evidence="2">
    <location>
        <begin position="84"/>
        <end position="102"/>
    </location>
</feature>
<dbReference type="AlphaFoldDB" id="A0A9W6QES3"/>
<feature type="transmembrane region" description="Helical" evidence="2">
    <location>
        <begin position="375"/>
        <end position="396"/>
    </location>
</feature>
<name>A0A9W6QES3_9ACTN</name>
<keyword evidence="2" id="KW-0472">Membrane</keyword>
<dbReference type="GO" id="GO:0008233">
    <property type="term" value="F:peptidase activity"/>
    <property type="evidence" value="ECO:0007669"/>
    <property type="project" value="InterPro"/>
</dbReference>
<feature type="transmembrane region" description="Helical" evidence="2">
    <location>
        <begin position="187"/>
        <end position="208"/>
    </location>
</feature>
<feature type="compositionally biased region" description="Low complexity" evidence="1">
    <location>
        <begin position="10"/>
        <end position="19"/>
    </location>
</feature>
<dbReference type="EMBL" id="BSSA01000023">
    <property type="protein sequence ID" value="GLW73182.1"/>
    <property type="molecule type" value="Genomic_DNA"/>
</dbReference>
<evidence type="ECO:0000256" key="1">
    <source>
        <dbReference type="SAM" id="MobiDB-lite"/>
    </source>
</evidence>
<accession>A0A9W6QES3</accession>
<feature type="transmembrane region" description="Helical" evidence="2">
    <location>
        <begin position="320"/>
        <end position="339"/>
    </location>
</feature>
<evidence type="ECO:0000313" key="3">
    <source>
        <dbReference type="EMBL" id="GLW73182.1"/>
    </source>
</evidence>
<evidence type="ECO:0000256" key="2">
    <source>
        <dbReference type="SAM" id="Phobius"/>
    </source>
</evidence>
<feature type="region of interest" description="Disordered" evidence="1">
    <location>
        <begin position="402"/>
        <end position="442"/>
    </location>
</feature>
<feature type="transmembrane region" description="Helical" evidence="2">
    <location>
        <begin position="114"/>
        <end position="135"/>
    </location>
</feature>
<keyword evidence="2" id="KW-0812">Transmembrane</keyword>
<dbReference type="InterPro" id="IPR026898">
    <property type="entry name" value="PrsW"/>
</dbReference>
<dbReference type="PANTHER" id="PTHR36844">
    <property type="entry name" value="PROTEASE PRSW"/>
    <property type="match status" value="1"/>
</dbReference>
<keyword evidence="2" id="KW-1133">Transmembrane helix</keyword>
<gene>
    <name evidence="3" type="ORF">Kpho02_54810</name>
</gene>
<feature type="transmembrane region" description="Helical" evidence="2">
    <location>
        <begin position="351"/>
        <end position="369"/>
    </location>
</feature>
<dbReference type="PANTHER" id="PTHR36844:SF1">
    <property type="entry name" value="PROTEASE PRSW"/>
    <property type="match status" value="1"/>
</dbReference>
<proteinExistence type="predicted"/>
<comment type="caution">
    <text evidence="3">The sequence shown here is derived from an EMBL/GenBank/DDBJ whole genome shotgun (WGS) entry which is preliminary data.</text>
</comment>